<comment type="caution">
    <text evidence="1">The sequence shown here is derived from an EMBL/GenBank/DDBJ whole genome shotgun (WGS) entry which is preliminary data.</text>
</comment>
<dbReference type="AlphaFoldDB" id="A0A096CX54"/>
<sequence>MNKAKDIAESTVKGVTKNFLSIIPIASTMIDVYEQYQALQTERKINRLRGWYKALNDDVQKLKENLNHNYIQKEDFLDIFEETARYVVNERKEEKRLLYKNILLNSAISTECSYDKTETYLRLLSQLDTLALEILKILSDPIQYNKDKGMIIADLPKFHSGPGIHYTLSYKFIEQLCQLLGDKDYEEDDVYEELYFLENNRIIEANVRDRSCQTNINPVIVLENCLTKKGKDFVSFLKE</sequence>
<dbReference type="RefSeq" id="WP_036882623.1">
    <property type="nucleotide sequence ID" value="NZ_JRNR01000024.1"/>
</dbReference>
<evidence type="ECO:0000313" key="2">
    <source>
        <dbReference type="Proteomes" id="UP000029538"/>
    </source>
</evidence>
<dbReference type="Proteomes" id="UP000029538">
    <property type="component" value="Unassembled WGS sequence"/>
</dbReference>
<evidence type="ECO:0000313" key="1">
    <source>
        <dbReference type="EMBL" id="KGF49859.1"/>
    </source>
</evidence>
<name>A0A096CX54_9BACT</name>
<accession>A0A096CX54</accession>
<reference evidence="1 2" key="1">
    <citation type="submission" date="2014-07" db="EMBL/GenBank/DDBJ databases">
        <authorList>
            <person name="McCorrison J."/>
            <person name="Sanka R."/>
            <person name="Torralba M."/>
            <person name="Gillis M."/>
            <person name="Haft D.H."/>
            <person name="Methe B."/>
            <person name="Sutton G."/>
            <person name="Nelson K.E."/>
        </authorList>
    </citation>
    <scope>NUCLEOTIDE SEQUENCE [LARGE SCALE GENOMIC DNA]</scope>
    <source>
        <strain evidence="1 2">DNF00882</strain>
    </source>
</reference>
<proteinExistence type="predicted"/>
<protein>
    <submittedName>
        <fullName evidence="1">Uncharacterized protein</fullName>
    </submittedName>
</protein>
<organism evidence="1 2">
    <name type="scientific">Prevotella disiens DNF00882</name>
    <dbReference type="NCBI Taxonomy" id="1401075"/>
    <lineage>
        <taxon>Bacteria</taxon>
        <taxon>Pseudomonadati</taxon>
        <taxon>Bacteroidota</taxon>
        <taxon>Bacteroidia</taxon>
        <taxon>Bacteroidales</taxon>
        <taxon>Prevotellaceae</taxon>
        <taxon>Prevotella</taxon>
    </lineage>
</organism>
<dbReference type="EMBL" id="JRNR01000024">
    <property type="protein sequence ID" value="KGF49859.1"/>
    <property type="molecule type" value="Genomic_DNA"/>
</dbReference>
<gene>
    <name evidence="1" type="ORF">HMPREF0654_03610</name>
</gene>